<dbReference type="EMBL" id="OZ019893">
    <property type="protein sequence ID" value="CAK9191705.1"/>
    <property type="molecule type" value="Genomic_DNA"/>
</dbReference>
<dbReference type="Proteomes" id="UP001497512">
    <property type="component" value="Chromosome 1"/>
</dbReference>
<keyword evidence="2" id="KW-1185">Reference proteome</keyword>
<name>A0ABP0TBJ2_9BRYO</name>
<evidence type="ECO:0000313" key="1">
    <source>
        <dbReference type="EMBL" id="CAK9191705.1"/>
    </source>
</evidence>
<protein>
    <submittedName>
        <fullName evidence="1">Uncharacterized protein</fullName>
    </submittedName>
</protein>
<evidence type="ECO:0000313" key="2">
    <source>
        <dbReference type="Proteomes" id="UP001497512"/>
    </source>
</evidence>
<organism evidence="1 2">
    <name type="scientific">Sphagnum troendelagicum</name>
    <dbReference type="NCBI Taxonomy" id="128251"/>
    <lineage>
        <taxon>Eukaryota</taxon>
        <taxon>Viridiplantae</taxon>
        <taxon>Streptophyta</taxon>
        <taxon>Embryophyta</taxon>
        <taxon>Bryophyta</taxon>
        <taxon>Sphagnophytina</taxon>
        <taxon>Sphagnopsida</taxon>
        <taxon>Sphagnales</taxon>
        <taxon>Sphagnaceae</taxon>
        <taxon>Sphagnum</taxon>
    </lineage>
</organism>
<sequence>MDPKLPLEPSWDQHPEWSSQGMWRLYQASISTPPESLAIAPNPNKIVETAILKPSGILIPLCLSLKKLCFASVMPQNVRVPENNSWEVGNRGSLTGCSQIPSKEGPTKGYLQPYLLQVSMMCSERLGQEVGGNETQDFIITRLYCMGRSFVSQQQSTLRVKDAGTPCDEIPVPHVEV</sequence>
<reference evidence="1 2" key="1">
    <citation type="submission" date="2024-02" db="EMBL/GenBank/DDBJ databases">
        <authorList>
            <consortium name="ELIXIR-Norway"/>
            <consortium name="Elixir Norway"/>
        </authorList>
    </citation>
    <scope>NUCLEOTIDE SEQUENCE [LARGE SCALE GENOMIC DNA]</scope>
</reference>
<proteinExistence type="predicted"/>
<accession>A0ABP0TBJ2</accession>
<gene>
    <name evidence="1" type="ORF">CSSPTR1EN2_LOCUS1524</name>
</gene>